<reference evidence="8 9" key="1">
    <citation type="submission" date="2020-09" db="EMBL/GenBank/DDBJ databases">
        <title>Echinicola sp. CAU 1574 isolated from sand of Sido Beach.</title>
        <authorList>
            <person name="Kim W."/>
        </authorList>
    </citation>
    <scope>NUCLEOTIDE SEQUENCE [LARGE SCALE GENOMIC DNA]</scope>
    <source>
        <strain evidence="8 9">CAU 1574</strain>
    </source>
</reference>
<evidence type="ECO:0000256" key="6">
    <source>
        <dbReference type="SAM" id="Phobius"/>
    </source>
</evidence>
<keyword evidence="5 6" id="KW-0472">Membrane</keyword>
<organism evidence="8 9">
    <name type="scientific">Echinicola arenosa</name>
    <dbReference type="NCBI Taxonomy" id="2774144"/>
    <lineage>
        <taxon>Bacteria</taxon>
        <taxon>Pseudomonadati</taxon>
        <taxon>Bacteroidota</taxon>
        <taxon>Cytophagia</taxon>
        <taxon>Cytophagales</taxon>
        <taxon>Cyclobacteriaceae</taxon>
        <taxon>Echinicola</taxon>
    </lineage>
</organism>
<proteinExistence type="predicted"/>
<feature type="domain" description="Cardiolipin synthase N-terminal" evidence="7">
    <location>
        <begin position="10"/>
        <end position="53"/>
    </location>
</feature>
<evidence type="ECO:0000313" key="9">
    <source>
        <dbReference type="Proteomes" id="UP000647133"/>
    </source>
</evidence>
<evidence type="ECO:0000259" key="7">
    <source>
        <dbReference type="Pfam" id="PF13396"/>
    </source>
</evidence>
<sequence length="58" mass="6422">MLGLGSIGTIIYVLTIIDVVRSSFHTDTDKVIWVLIVVLLPLLGTLLWFLIGRGRTVL</sequence>
<evidence type="ECO:0000256" key="5">
    <source>
        <dbReference type="ARBA" id="ARBA00023136"/>
    </source>
</evidence>
<keyword evidence="3 6" id="KW-0812">Transmembrane</keyword>
<evidence type="ECO:0000313" key="8">
    <source>
        <dbReference type="EMBL" id="MBD8489707.1"/>
    </source>
</evidence>
<dbReference type="InterPro" id="IPR027379">
    <property type="entry name" value="CLS_N"/>
</dbReference>
<dbReference type="EMBL" id="JACYTQ010000004">
    <property type="protein sequence ID" value="MBD8489707.1"/>
    <property type="molecule type" value="Genomic_DNA"/>
</dbReference>
<dbReference type="Proteomes" id="UP000647133">
    <property type="component" value="Unassembled WGS sequence"/>
</dbReference>
<gene>
    <name evidence="8" type="ORF">IFO69_13200</name>
</gene>
<comment type="subcellular location">
    <subcellularLocation>
        <location evidence="1">Cell membrane</location>
        <topology evidence="1">Multi-pass membrane protein</topology>
    </subcellularLocation>
</comment>
<keyword evidence="4 6" id="KW-1133">Transmembrane helix</keyword>
<accession>A0ABR9AMY3</accession>
<dbReference type="Pfam" id="PF13396">
    <property type="entry name" value="PLDc_N"/>
    <property type="match status" value="1"/>
</dbReference>
<evidence type="ECO:0000256" key="2">
    <source>
        <dbReference type="ARBA" id="ARBA00022475"/>
    </source>
</evidence>
<name>A0ABR9AMY3_9BACT</name>
<keyword evidence="2" id="KW-1003">Cell membrane</keyword>
<feature type="transmembrane region" description="Helical" evidence="6">
    <location>
        <begin position="6"/>
        <end position="24"/>
    </location>
</feature>
<keyword evidence="9" id="KW-1185">Reference proteome</keyword>
<evidence type="ECO:0000256" key="1">
    <source>
        <dbReference type="ARBA" id="ARBA00004651"/>
    </source>
</evidence>
<evidence type="ECO:0000256" key="3">
    <source>
        <dbReference type="ARBA" id="ARBA00022692"/>
    </source>
</evidence>
<evidence type="ECO:0000256" key="4">
    <source>
        <dbReference type="ARBA" id="ARBA00022989"/>
    </source>
</evidence>
<dbReference type="RefSeq" id="WP_192010593.1">
    <property type="nucleotide sequence ID" value="NZ_JACYTQ010000004.1"/>
</dbReference>
<protein>
    <submittedName>
        <fullName evidence="8">PLDc N-terminal domain-containing protein</fullName>
    </submittedName>
</protein>
<comment type="caution">
    <text evidence="8">The sequence shown here is derived from an EMBL/GenBank/DDBJ whole genome shotgun (WGS) entry which is preliminary data.</text>
</comment>
<feature type="transmembrane region" description="Helical" evidence="6">
    <location>
        <begin position="31"/>
        <end position="51"/>
    </location>
</feature>